<feature type="region of interest" description="Disordered" evidence="1">
    <location>
        <begin position="51"/>
        <end position="233"/>
    </location>
</feature>
<protein>
    <submittedName>
        <fullName evidence="3">Uncharacterized protein</fullName>
    </submittedName>
</protein>
<evidence type="ECO:0000256" key="1">
    <source>
        <dbReference type="SAM" id="MobiDB-lite"/>
    </source>
</evidence>
<reference evidence="3" key="1">
    <citation type="submission" date="2020-09" db="EMBL/GenBank/DDBJ databases">
        <title>A novel bacterium of genus Hazenella, isolated from South China Sea.</title>
        <authorList>
            <person name="Huang H."/>
            <person name="Mo K."/>
            <person name="Hu Y."/>
        </authorList>
    </citation>
    <scope>NUCLEOTIDE SEQUENCE</scope>
    <source>
        <strain evidence="3">IB182357</strain>
    </source>
</reference>
<dbReference type="EMBL" id="JACXAH010000008">
    <property type="protein sequence ID" value="MBD1372203.1"/>
    <property type="molecule type" value="Genomic_DNA"/>
</dbReference>
<comment type="caution">
    <text evidence="3">The sequence shown here is derived from an EMBL/GenBank/DDBJ whole genome shotgun (WGS) entry which is preliminary data.</text>
</comment>
<keyword evidence="2" id="KW-1133">Transmembrane helix</keyword>
<keyword evidence="4" id="KW-1185">Reference proteome</keyword>
<gene>
    <name evidence="3" type="ORF">IC620_07480</name>
</gene>
<keyword evidence="2" id="KW-0472">Membrane</keyword>
<sequence length="233" mass="26704">MDPVISGILIGIGAIALIVLISILVAKKRKKEVEMLDQMFPEGSLSSEDMKIAVDRVRRTTKEREKRNKEKQKIHRERPKEGTLLPDEDKEFISSASFHEKRISNETTVDTEPDPLTEVTSEKSGLFARSSDKNKTMDKQESESSDTLEQTDDVDTEASKHRRLYKKSLLKPDRKEETMIRKESLLTQIKTDQDSDTSMDEETANVSIEDEDSEDTNPSLSRSNKQKTPRKWF</sequence>
<feature type="compositionally biased region" description="Acidic residues" evidence="1">
    <location>
        <begin position="143"/>
        <end position="156"/>
    </location>
</feature>
<evidence type="ECO:0000256" key="2">
    <source>
        <dbReference type="SAM" id="Phobius"/>
    </source>
</evidence>
<dbReference type="AlphaFoldDB" id="A0A926N9G9"/>
<feature type="transmembrane region" description="Helical" evidence="2">
    <location>
        <begin position="6"/>
        <end position="26"/>
    </location>
</feature>
<feature type="compositionally biased region" description="Basic and acidic residues" evidence="1">
    <location>
        <begin position="170"/>
        <end position="184"/>
    </location>
</feature>
<feature type="compositionally biased region" description="Basic residues" evidence="1">
    <location>
        <begin position="160"/>
        <end position="169"/>
    </location>
</feature>
<organism evidence="3 4">
    <name type="scientific">Polycladospora coralii</name>
    <dbReference type="NCBI Taxonomy" id="2771432"/>
    <lineage>
        <taxon>Bacteria</taxon>
        <taxon>Bacillati</taxon>
        <taxon>Bacillota</taxon>
        <taxon>Bacilli</taxon>
        <taxon>Bacillales</taxon>
        <taxon>Thermoactinomycetaceae</taxon>
        <taxon>Polycladospora</taxon>
    </lineage>
</organism>
<dbReference type="Proteomes" id="UP000661691">
    <property type="component" value="Unassembled WGS sequence"/>
</dbReference>
<evidence type="ECO:0000313" key="3">
    <source>
        <dbReference type="EMBL" id="MBD1372203.1"/>
    </source>
</evidence>
<keyword evidence="2" id="KW-0812">Transmembrane</keyword>
<name>A0A926N9G9_9BACL</name>
<proteinExistence type="predicted"/>
<evidence type="ECO:0000313" key="4">
    <source>
        <dbReference type="Proteomes" id="UP000661691"/>
    </source>
</evidence>
<accession>A0A926N9G9</accession>
<feature type="compositionally biased region" description="Basic and acidic residues" evidence="1">
    <location>
        <begin position="51"/>
        <end position="68"/>
    </location>
</feature>
<dbReference type="RefSeq" id="WP_191139614.1">
    <property type="nucleotide sequence ID" value="NZ_JACXAG020000003.1"/>
</dbReference>
<feature type="compositionally biased region" description="Basic residues" evidence="1">
    <location>
        <begin position="224"/>
        <end position="233"/>
    </location>
</feature>
<feature type="compositionally biased region" description="Basic and acidic residues" evidence="1">
    <location>
        <begin position="130"/>
        <end position="142"/>
    </location>
</feature>
<feature type="compositionally biased region" description="Acidic residues" evidence="1">
    <location>
        <begin position="194"/>
        <end position="215"/>
    </location>
</feature>